<dbReference type="Gene3D" id="3.30.565.10">
    <property type="entry name" value="Histidine kinase-like ATPase, C-terminal domain"/>
    <property type="match status" value="1"/>
</dbReference>
<dbReference type="SUPFAM" id="SSF53850">
    <property type="entry name" value="Periplasmic binding protein-like II"/>
    <property type="match status" value="1"/>
</dbReference>
<dbReference type="InterPro" id="IPR003594">
    <property type="entry name" value="HATPase_dom"/>
</dbReference>
<dbReference type="Gene3D" id="3.40.190.10">
    <property type="entry name" value="Periplasmic binding protein-like II"/>
    <property type="match status" value="2"/>
</dbReference>
<evidence type="ECO:0000256" key="3">
    <source>
        <dbReference type="ARBA" id="ARBA00022553"/>
    </source>
</evidence>
<dbReference type="SUPFAM" id="SSF55874">
    <property type="entry name" value="ATPase domain of HSP90 chaperone/DNA topoisomerase II/histidine kinase"/>
    <property type="match status" value="1"/>
</dbReference>
<comment type="catalytic activity">
    <reaction evidence="1">
        <text>ATP + protein L-histidine = ADP + protein N-phospho-L-histidine.</text>
        <dbReference type="EC" id="2.7.13.3"/>
    </reaction>
</comment>
<evidence type="ECO:0000313" key="12">
    <source>
        <dbReference type="Proteomes" id="UP000243978"/>
    </source>
</evidence>
<dbReference type="InterPro" id="IPR004358">
    <property type="entry name" value="Sig_transdc_His_kin-like_C"/>
</dbReference>
<protein>
    <recommendedName>
        <fullName evidence="2">histidine kinase</fullName>
        <ecNumber evidence="2">2.7.13.3</ecNumber>
    </recommendedName>
</protein>
<comment type="caution">
    <text evidence="11">The sequence shown here is derived from an EMBL/GenBank/DDBJ whole genome shotgun (WGS) entry which is preliminary data.</text>
</comment>
<dbReference type="CDD" id="cd00075">
    <property type="entry name" value="HATPase"/>
    <property type="match status" value="1"/>
</dbReference>
<dbReference type="Pfam" id="PF02518">
    <property type="entry name" value="HATPase_c"/>
    <property type="match status" value="1"/>
</dbReference>
<evidence type="ECO:0000256" key="8">
    <source>
        <dbReference type="ARBA" id="ARBA00023012"/>
    </source>
</evidence>
<evidence type="ECO:0000256" key="9">
    <source>
        <dbReference type="SAM" id="SignalP"/>
    </source>
</evidence>
<keyword evidence="3" id="KW-0597">Phosphoprotein</keyword>
<dbReference type="SMART" id="SM00062">
    <property type="entry name" value="PBPb"/>
    <property type="match status" value="1"/>
</dbReference>
<reference evidence="11 12" key="1">
    <citation type="submission" date="2018-04" db="EMBL/GenBank/DDBJ databases">
        <title>Genomic Encyclopedia of Archaeal and Bacterial Type Strains, Phase II (KMG-II): from individual species to whole genera.</title>
        <authorList>
            <person name="Goeker M."/>
        </authorList>
    </citation>
    <scope>NUCLEOTIDE SEQUENCE [LARGE SCALE GENOMIC DNA]</scope>
    <source>
        <strain evidence="11 12">DSM 100977</strain>
    </source>
</reference>
<organism evidence="11 12">
    <name type="scientific">Litoreibacter ponti</name>
    <dbReference type="NCBI Taxonomy" id="1510457"/>
    <lineage>
        <taxon>Bacteria</taxon>
        <taxon>Pseudomonadati</taxon>
        <taxon>Pseudomonadota</taxon>
        <taxon>Alphaproteobacteria</taxon>
        <taxon>Rhodobacterales</taxon>
        <taxon>Roseobacteraceae</taxon>
        <taxon>Litoreibacter</taxon>
    </lineage>
</organism>
<dbReference type="InterPro" id="IPR036097">
    <property type="entry name" value="HisK_dim/P_sf"/>
</dbReference>
<dbReference type="SMART" id="SM00388">
    <property type="entry name" value="HisKA"/>
    <property type="match status" value="1"/>
</dbReference>
<proteinExistence type="predicted"/>
<keyword evidence="8" id="KW-0902">Two-component regulatory system</keyword>
<keyword evidence="5" id="KW-0547">Nucleotide-binding</keyword>
<dbReference type="Proteomes" id="UP000243978">
    <property type="component" value="Unassembled WGS sequence"/>
</dbReference>
<dbReference type="SUPFAM" id="SSF47384">
    <property type="entry name" value="Homodimeric domain of signal transducing histidine kinase"/>
    <property type="match status" value="1"/>
</dbReference>
<gene>
    <name evidence="11" type="ORF">C8N43_0871</name>
</gene>
<dbReference type="GO" id="GO:0007234">
    <property type="term" value="P:osmosensory signaling via phosphorelay pathway"/>
    <property type="evidence" value="ECO:0007669"/>
    <property type="project" value="TreeGrafter"/>
</dbReference>
<dbReference type="GO" id="GO:0005524">
    <property type="term" value="F:ATP binding"/>
    <property type="evidence" value="ECO:0007669"/>
    <property type="project" value="UniProtKB-KW"/>
</dbReference>
<dbReference type="InterPro" id="IPR050351">
    <property type="entry name" value="BphY/WalK/GraS-like"/>
</dbReference>
<dbReference type="EC" id="2.7.13.3" evidence="2"/>
<keyword evidence="9" id="KW-0732">Signal</keyword>
<dbReference type="GO" id="GO:0000155">
    <property type="term" value="F:phosphorelay sensor kinase activity"/>
    <property type="evidence" value="ECO:0007669"/>
    <property type="project" value="InterPro"/>
</dbReference>
<evidence type="ECO:0000256" key="2">
    <source>
        <dbReference type="ARBA" id="ARBA00012438"/>
    </source>
</evidence>
<feature type="chain" id="PRO_5015402164" description="histidine kinase" evidence="9">
    <location>
        <begin position="25"/>
        <end position="668"/>
    </location>
</feature>
<dbReference type="Gene3D" id="1.10.287.130">
    <property type="match status" value="1"/>
</dbReference>
<dbReference type="EMBL" id="QBKS01000001">
    <property type="protein sequence ID" value="PTX56218.1"/>
    <property type="molecule type" value="Genomic_DNA"/>
</dbReference>
<evidence type="ECO:0000256" key="6">
    <source>
        <dbReference type="ARBA" id="ARBA00022777"/>
    </source>
</evidence>
<dbReference type="AlphaFoldDB" id="A0A2T6BJI0"/>
<dbReference type="GO" id="GO:0000156">
    <property type="term" value="F:phosphorelay response regulator activity"/>
    <property type="evidence" value="ECO:0007669"/>
    <property type="project" value="TreeGrafter"/>
</dbReference>
<name>A0A2T6BJI0_9RHOB</name>
<feature type="domain" description="Histidine kinase" evidence="10">
    <location>
        <begin position="438"/>
        <end position="650"/>
    </location>
</feature>
<dbReference type="PANTHER" id="PTHR42878:SF7">
    <property type="entry name" value="SENSOR HISTIDINE KINASE GLRK"/>
    <property type="match status" value="1"/>
</dbReference>
<dbReference type="PRINTS" id="PR00344">
    <property type="entry name" value="BCTRLSENSOR"/>
</dbReference>
<dbReference type="PROSITE" id="PS50109">
    <property type="entry name" value="HIS_KIN"/>
    <property type="match status" value="1"/>
</dbReference>
<keyword evidence="7" id="KW-0067">ATP-binding</keyword>
<dbReference type="InterPro" id="IPR005467">
    <property type="entry name" value="His_kinase_dom"/>
</dbReference>
<dbReference type="SMART" id="SM00387">
    <property type="entry name" value="HATPase_c"/>
    <property type="match status" value="1"/>
</dbReference>
<evidence type="ECO:0000259" key="10">
    <source>
        <dbReference type="PROSITE" id="PS50109"/>
    </source>
</evidence>
<evidence type="ECO:0000313" key="11">
    <source>
        <dbReference type="EMBL" id="PTX56218.1"/>
    </source>
</evidence>
<evidence type="ECO:0000256" key="7">
    <source>
        <dbReference type="ARBA" id="ARBA00022840"/>
    </source>
</evidence>
<feature type="signal peptide" evidence="9">
    <location>
        <begin position="1"/>
        <end position="24"/>
    </location>
</feature>
<keyword evidence="12" id="KW-1185">Reference proteome</keyword>
<dbReference type="GO" id="GO:0030295">
    <property type="term" value="F:protein kinase activator activity"/>
    <property type="evidence" value="ECO:0007669"/>
    <property type="project" value="TreeGrafter"/>
</dbReference>
<dbReference type="Pfam" id="PF00497">
    <property type="entry name" value="SBP_bac_3"/>
    <property type="match status" value="1"/>
</dbReference>
<sequence length="668" mass="73121">MVFIRLRFLLACLLACVSLSAAQAETPVRMAYVEFPPYSFTGPGGAAEGLSIDLARALLEEAELSFIPAASPDEMITMLRDGRADISTLLGLTEDRLARADATDPLGAFGSALFTKAERAGDEVAAFSGDRIGVVRGSIAVQIAQGIPFAKLVEYETPDDQILGLLVGDVDAVVGATDSFAARLRLMELDRAVQPVEPPLEEFPYAFYVSPDRPELLSAMNTRIRDTLTPSELSTLNEIWFGSPSVDPNGELIAYGVLGLVLLLGMVMSISLSLRKKAARLEEVSQKAQATNLLVEAMNAVHSAVVVYDKDLRAIHWNDGFSSAFPKLVPLIERGASLQELVIQSYETGVVSGVWQTDETRHFADDLARKLRRGQSITRMIRGRNGRTFEATELPLGNGYFASLRVDVTGLLDQAALIEAQKKELESANEKLQIFATIAAHDLKAPLVQQSSILQVIREDIAEADQDFPDDVQDYFGMLETLSDRMRHLIQGLLDHARADEELSESELVDVNERMPSIVEMVGLPDNFRIEIQPDLPSLRVAPATFDAVMRNLISNAIKHHDRKMGVIKIRGKRIGDQTVFEVEDDGPGIPQEHLSSIFDPFKRLSANVEGSGLGLSFIKKTVNQWGGGIYVESRTDRGSIFVFSVPVDTARDFVGLDQCPMPSAALH</sequence>
<dbReference type="CDD" id="cd00082">
    <property type="entry name" value="HisKA"/>
    <property type="match status" value="1"/>
</dbReference>
<evidence type="ECO:0000256" key="4">
    <source>
        <dbReference type="ARBA" id="ARBA00022679"/>
    </source>
</evidence>
<dbReference type="InterPro" id="IPR036890">
    <property type="entry name" value="HATPase_C_sf"/>
</dbReference>
<evidence type="ECO:0000256" key="1">
    <source>
        <dbReference type="ARBA" id="ARBA00000085"/>
    </source>
</evidence>
<accession>A0A2T6BJI0</accession>
<keyword evidence="6 11" id="KW-0418">Kinase</keyword>
<dbReference type="InterPro" id="IPR003661">
    <property type="entry name" value="HisK_dim/P_dom"/>
</dbReference>
<keyword evidence="4" id="KW-0808">Transferase</keyword>
<evidence type="ECO:0000256" key="5">
    <source>
        <dbReference type="ARBA" id="ARBA00022741"/>
    </source>
</evidence>
<dbReference type="InterPro" id="IPR001638">
    <property type="entry name" value="Solute-binding_3/MltF_N"/>
</dbReference>
<dbReference type="PANTHER" id="PTHR42878">
    <property type="entry name" value="TWO-COMPONENT HISTIDINE KINASE"/>
    <property type="match status" value="1"/>
</dbReference>